<feature type="transmembrane region" description="Helical" evidence="6">
    <location>
        <begin position="210"/>
        <end position="230"/>
    </location>
</feature>
<evidence type="ECO:0000256" key="2">
    <source>
        <dbReference type="ARBA" id="ARBA00022692"/>
    </source>
</evidence>
<feature type="region of interest" description="Disordered" evidence="5">
    <location>
        <begin position="137"/>
        <end position="175"/>
    </location>
</feature>
<feature type="compositionally biased region" description="Low complexity" evidence="5">
    <location>
        <begin position="1"/>
        <end position="10"/>
    </location>
</feature>
<feature type="compositionally biased region" description="Basic residues" evidence="5">
    <location>
        <begin position="612"/>
        <end position="621"/>
    </location>
</feature>
<evidence type="ECO:0000256" key="4">
    <source>
        <dbReference type="ARBA" id="ARBA00023136"/>
    </source>
</evidence>
<feature type="transmembrane region" description="Helical" evidence="6">
    <location>
        <begin position="402"/>
        <end position="419"/>
    </location>
</feature>
<feature type="compositionally biased region" description="Low complexity" evidence="5">
    <location>
        <begin position="485"/>
        <end position="495"/>
    </location>
</feature>
<dbReference type="OrthoDB" id="165382at2759"/>
<feature type="transmembrane region" description="Helical" evidence="6">
    <location>
        <begin position="184"/>
        <end position="204"/>
    </location>
</feature>
<dbReference type="PANTHER" id="PTHR12570:SF65">
    <property type="entry name" value="MAGNESIUM TRANSPORTER NIPA9-RELATED"/>
    <property type="match status" value="1"/>
</dbReference>
<keyword evidence="8" id="KW-1185">Reference proteome</keyword>
<sequence>MTSASPSPSAYLPPLPPPSQTPYHPSFRTSGRVEDDEEKLKRWSSFIGIIIAIVGNLLISLALNIQKYAHVRLERAKERRRKFLRRRRRRLFNSHRNANGNGNVEFSRSFPNGSIGDDEGFARDSMSSGLRGSMGFSTDSGYNDESPPDERSLLLPRSSHSNASKGEDDEEVHSPDQQYLSSPYWWLGLVLMSIGECGNFLAYGFAPASIVSPLGVVALISNCVIAPVMLKEPFRGRDFIGVVVSICGVVIVVWSAEKEEVKLGPDEILKAISQTAFEVYFGITCGLIVLFMYLSSKYGRKYIFIDLGLVGLFGGYTVLSTKGISSLLSSSFYRIFTYPIAYPFAIVLVTTAVLQVKYVNRALQRFDSTQVIPTQFVLFTISVILGSAILYRDFETVDAERMLKFVSGCLLTFYGVWIISSGRGKAKNPDDESDYESDLEAAVSLNRGIATSCRPSRSFFLDESGITSSSSEGEGEEVEEASSARHTLPPLLEEPPLTRPHVTRGTSSSSLAVTERSMALSDAMHSDLHADESQVGRKNSLTPSHRRSISSLLPGPIVAGSQLKAVVAGSVKKRRDESAGRERSRSLSFVLDLLKGRGGRRGDGGGESSGGRRGRSRGGRY</sequence>
<feature type="region of interest" description="Disordered" evidence="5">
    <location>
        <begin position="526"/>
        <end position="553"/>
    </location>
</feature>
<organism evidence="7 8">
    <name type="scientific">Choiromyces venosus 120613-1</name>
    <dbReference type="NCBI Taxonomy" id="1336337"/>
    <lineage>
        <taxon>Eukaryota</taxon>
        <taxon>Fungi</taxon>
        <taxon>Dikarya</taxon>
        <taxon>Ascomycota</taxon>
        <taxon>Pezizomycotina</taxon>
        <taxon>Pezizomycetes</taxon>
        <taxon>Pezizales</taxon>
        <taxon>Tuberaceae</taxon>
        <taxon>Choiromyces</taxon>
    </lineage>
</organism>
<feature type="transmembrane region" description="Helical" evidence="6">
    <location>
        <begin position="239"/>
        <end position="256"/>
    </location>
</feature>
<dbReference type="PANTHER" id="PTHR12570">
    <property type="match status" value="1"/>
</dbReference>
<keyword evidence="3 6" id="KW-1133">Transmembrane helix</keyword>
<accession>A0A3N4K174</accession>
<name>A0A3N4K174_9PEZI</name>
<comment type="subcellular location">
    <subcellularLocation>
        <location evidence="1">Membrane</location>
        <topology evidence="1">Multi-pass membrane protein</topology>
    </subcellularLocation>
</comment>
<protein>
    <submittedName>
        <fullName evidence="7">DUF803-domain-containing protein</fullName>
    </submittedName>
</protein>
<evidence type="ECO:0000256" key="1">
    <source>
        <dbReference type="ARBA" id="ARBA00004141"/>
    </source>
</evidence>
<feature type="region of interest" description="Disordered" evidence="5">
    <location>
        <begin position="567"/>
        <end position="621"/>
    </location>
</feature>
<feature type="transmembrane region" description="Helical" evidence="6">
    <location>
        <begin position="276"/>
        <end position="295"/>
    </location>
</feature>
<proteinExistence type="predicted"/>
<feature type="compositionally biased region" description="Basic and acidic residues" evidence="5">
    <location>
        <begin position="574"/>
        <end position="585"/>
    </location>
</feature>
<dbReference type="InterPro" id="IPR008521">
    <property type="entry name" value="Mg_trans_NIPA"/>
</dbReference>
<dbReference type="InterPro" id="IPR037185">
    <property type="entry name" value="EmrE-like"/>
</dbReference>
<keyword evidence="4 6" id="KW-0472">Membrane</keyword>
<evidence type="ECO:0000313" key="8">
    <source>
        <dbReference type="Proteomes" id="UP000276215"/>
    </source>
</evidence>
<dbReference type="Pfam" id="PF05653">
    <property type="entry name" value="Mg_trans_NIPA"/>
    <property type="match status" value="1"/>
</dbReference>
<feature type="compositionally biased region" description="Basic and acidic residues" evidence="5">
    <location>
        <begin position="526"/>
        <end position="535"/>
    </location>
</feature>
<dbReference type="Proteomes" id="UP000276215">
    <property type="component" value="Unassembled WGS sequence"/>
</dbReference>
<feature type="transmembrane region" description="Helical" evidence="6">
    <location>
        <begin position="43"/>
        <end position="65"/>
    </location>
</feature>
<feature type="transmembrane region" description="Helical" evidence="6">
    <location>
        <begin position="340"/>
        <end position="359"/>
    </location>
</feature>
<reference evidence="7 8" key="1">
    <citation type="journal article" date="2018" name="Nat. Ecol. Evol.">
        <title>Pezizomycetes genomes reveal the molecular basis of ectomycorrhizal truffle lifestyle.</title>
        <authorList>
            <person name="Murat C."/>
            <person name="Payen T."/>
            <person name="Noel B."/>
            <person name="Kuo A."/>
            <person name="Morin E."/>
            <person name="Chen J."/>
            <person name="Kohler A."/>
            <person name="Krizsan K."/>
            <person name="Balestrini R."/>
            <person name="Da Silva C."/>
            <person name="Montanini B."/>
            <person name="Hainaut M."/>
            <person name="Levati E."/>
            <person name="Barry K.W."/>
            <person name="Belfiori B."/>
            <person name="Cichocki N."/>
            <person name="Clum A."/>
            <person name="Dockter R.B."/>
            <person name="Fauchery L."/>
            <person name="Guy J."/>
            <person name="Iotti M."/>
            <person name="Le Tacon F."/>
            <person name="Lindquist E.A."/>
            <person name="Lipzen A."/>
            <person name="Malagnac F."/>
            <person name="Mello A."/>
            <person name="Molinier V."/>
            <person name="Miyauchi S."/>
            <person name="Poulain J."/>
            <person name="Riccioni C."/>
            <person name="Rubini A."/>
            <person name="Sitrit Y."/>
            <person name="Splivallo R."/>
            <person name="Traeger S."/>
            <person name="Wang M."/>
            <person name="Zifcakova L."/>
            <person name="Wipf D."/>
            <person name="Zambonelli A."/>
            <person name="Paolocci F."/>
            <person name="Nowrousian M."/>
            <person name="Ottonello S."/>
            <person name="Baldrian P."/>
            <person name="Spatafora J.W."/>
            <person name="Henrissat B."/>
            <person name="Nagy L.G."/>
            <person name="Aury J.M."/>
            <person name="Wincker P."/>
            <person name="Grigoriev I.V."/>
            <person name="Bonfante P."/>
            <person name="Martin F.M."/>
        </authorList>
    </citation>
    <scope>NUCLEOTIDE SEQUENCE [LARGE SCALE GENOMIC DNA]</scope>
    <source>
        <strain evidence="7 8">120613-1</strain>
    </source>
</reference>
<gene>
    <name evidence="7" type="ORF">L873DRAFT_1825930</name>
</gene>
<feature type="region of interest" description="Disordered" evidence="5">
    <location>
        <begin position="464"/>
        <end position="512"/>
    </location>
</feature>
<dbReference type="GO" id="GO:0015095">
    <property type="term" value="F:magnesium ion transmembrane transporter activity"/>
    <property type="evidence" value="ECO:0007669"/>
    <property type="project" value="InterPro"/>
</dbReference>
<evidence type="ECO:0000256" key="6">
    <source>
        <dbReference type="SAM" id="Phobius"/>
    </source>
</evidence>
<evidence type="ECO:0000256" key="3">
    <source>
        <dbReference type="ARBA" id="ARBA00022989"/>
    </source>
</evidence>
<keyword evidence="2 6" id="KW-0812">Transmembrane</keyword>
<dbReference type="GO" id="GO:0016020">
    <property type="term" value="C:membrane"/>
    <property type="evidence" value="ECO:0007669"/>
    <property type="project" value="UniProtKB-SubCell"/>
</dbReference>
<evidence type="ECO:0000256" key="5">
    <source>
        <dbReference type="SAM" id="MobiDB-lite"/>
    </source>
</evidence>
<dbReference type="AlphaFoldDB" id="A0A3N4K174"/>
<dbReference type="SUPFAM" id="SSF103481">
    <property type="entry name" value="Multidrug resistance efflux transporter EmrE"/>
    <property type="match status" value="1"/>
</dbReference>
<feature type="transmembrane region" description="Helical" evidence="6">
    <location>
        <begin position="371"/>
        <end position="390"/>
    </location>
</feature>
<evidence type="ECO:0000313" key="7">
    <source>
        <dbReference type="EMBL" id="RPB04043.1"/>
    </source>
</evidence>
<feature type="region of interest" description="Disordered" evidence="5">
    <location>
        <begin position="1"/>
        <end position="34"/>
    </location>
</feature>
<dbReference type="EMBL" id="ML120360">
    <property type="protein sequence ID" value="RPB04043.1"/>
    <property type="molecule type" value="Genomic_DNA"/>
</dbReference>
<feature type="transmembrane region" description="Helical" evidence="6">
    <location>
        <begin position="302"/>
        <end position="320"/>
    </location>
</feature>
<feature type="compositionally biased region" description="Pro residues" evidence="5">
    <location>
        <begin position="11"/>
        <end position="20"/>
    </location>
</feature>